<reference evidence="1 2" key="1">
    <citation type="submission" date="2024-11" db="EMBL/GenBank/DDBJ databases">
        <title>Chromosome-level genome assembly of Eucalyptus globulus Labill. provides insights into its genome evolution.</title>
        <authorList>
            <person name="Li X."/>
        </authorList>
    </citation>
    <scope>NUCLEOTIDE SEQUENCE [LARGE SCALE GENOMIC DNA]</scope>
    <source>
        <strain evidence="1">CL2024</strain>
        <tissue evidence="1">Fresh tender leaves</tissue>
    </source>
</reference>
<evidence type="ECO:0000313" key="1">
    <source>
        <dbReference type="EMBL" id="KAL3734983.1"/>
    </source>
</evidence>
<organism evidence="1 2">
    <name type="scientific">Eucalyptus globulus</name>
    <name type="common">Tasmanian blue gum</name>
    <dbReference type="NCBI Taxonomy" id="34317"/>
    <lineage>
        <taxon>Eukaryota</taxon>
        <taxon>Viridiplantae</taxon>
        <taxon>Streptophyta</taxon>
        <taxon>Embryophyta</taxon>
        <taxon>Tracheophyta</taxon>
        <taxon>Spermatophyta</taxon>
        <taxon>Magnoliopsida</taxon>
        <taxon>eudicotyledons</taxon>
        <taxon>Gunneridae</taxon>
        <taxon>Pentapetalae</taxon>
        <taxon>rosids</taxon>
        <taxon>malvids</taxon>
        <taxon>Myrtales</taxon>
        <taxon>Myrtaceae</taxon>
        <taxon>Myrtoideae</taxon>
        <taxon>Eucalypteae</taxon>
        <taxon>Eucalyptus</taxon>
    </lineage>
</organism>
<gene>
    <name evidence="1" type="ORF">ACJRO7_024183</name>
</gene>
<name>A0ABD3K5L3_EUCGL</name>
<sequence length="231" mass="25791">MASRAFVALPSISPFRIKLSNNRMCRPSNGTTLLPQRRTFPKHSVQVMMAQFGESERLNAQLNAVTERLQEAIPDSVKHFPWKKAETVLLDRVVLLGQKALKWSLITLFVASSLSDVLFAISRNRELIIPIGLFVGCLLTDFLKEVTVELSDDSQLDKGFIQHLTAIGCFFVLLKCTAAFCGLGVRVFLLHVANGGLMQALWLWRNPMHGSSNEERKHHEEGGHSMNCSSS</sequence>
<protein>
    <recommendedName>
        <fullName evidence="3">Embryo defective 1273</fullName>
    </recommendedName>
</protein>
<dbReference type="EMBL" id="JBJKBG010000006">
    <property type="protein sequence ID" value="KAL3734983.1"/>
    <property type="molecule type" value="Genomic_DNA"/>
</dbReference>
<comment type="caution">
    <text evidence="1">The sequence shown here is derived from an EMBL/GenBank/DDBJ whole genome shotgun (WGS) entry which is preliminary data.</text>
</comment>
<dbReference type="PANTHER" id="PTHR36000:SF3">
    <property type="entry name" value="EMBRYO DEFECTIVE 1273"/>
    <property type="match status" value="1"/>
</dbReference>
<dbReference type="PANTHER" id="PTHR36000">
    <property type="entry name" value="DEFECTIVE 1273 PROTEIN, PUTATIVE-RELATED"/>
    <property type="match status" value="1"/>
</dbReference>
<evidence type="ECO:0000313" key="2">
    <source>
        <dbReference type="Proteomes" id="UP001634007"/>
    </source>
</evidence>
<dbReference type="Proteomes" id="UP001634007">
    <property type="component" value="Unassembled WGS sequence"/>
</dbReference>
<keyword evidence="2" id="KW-1185">Reference proteome</keyword>
<dbReference type="AlphaFoldDB" id="A0ABD3K5L3"/>
<evidence type="ECO:0008006" key="3">
    <source>
        <dbReference type="Google" id="ProtNLM"/>
    </source>
</evidence>
<accession>A0ABD3K5L3</accession>
<proteinExistence type="predicted"/>